<evidence type="ECO:0000313" key="1">
    <source>
        <dbReference type="EMBL" id="KAL1131145.1"/>
    </source>
</evidence>
<dbReference type="PANTHER" id="PTHR22954:SF3">
    <property type="entry name" value="PROTEIN CBG08539"/>
    <property type="match status" value="1"/>
</dbReference>
<protein>
    <submittedName>
        <fullName evidence="1">Uncharacterized protein</fullName>
    </submittedName>
</protein>
<sequence>MAPKVILNPALFKRIISQKQSKFDLIKFDLHNLDPDNLPDPIDAQLGLDQLEDIYHEARENLKPFLTAPESVESFHEEEMFPLSDRLYSEYYAIFKYLRRTVSAVDSKPSISSTSGIHNPTSFDLSIASIPKLEVTPFDGDFKSFDACYASFTSIIHENAIFSNTQKLQYLINALDKLTKNIIAHLPLQDASYQRALDLLKARFSNPLRAVTAHTDSILKLPNLDNPTAKSLLLLATALVKLYTSKTNFMVVRAVLDSASQASFVSEAVVNSLKIKRDHSAIPISGNLLTLQGAEKVREEDVDQGAAPWKVAPRIEYSGKGVYKGSEYRFPKTSIHNPSHEPSSQIKETLAQRYARGVTATVEDKLGSGGTSELLTQATRRRGGGACGGRAAVALGSSMWSDRIARRLSKFWRDRTIRLETRCFMKPNFGSKRLKNVSKQLHDVYAKWRPEVAFSVVRGTLDSSRRALLLKYDLITPVGES</sequence>
<accession>A0ABD0YIM8</accession>
<dbReference type="Pfam" id="PF03564">
    <property type="entry name" value="DUF1759"/>
    <property type="match status" value="1"/>
</dbReference>
<comment type="caution">
    <text evidence="1">The sequence shown here is derived from an EMBL/GenBank/DDBJ whole genome shotgun (WGS) entry which is preliminary data.</text>
</comment>
<evidence type="ECO:0000313" key="2">
    <source>
        <dbReference type="Proteomes" id="UP001558652"/>
    </source>
</evidence>
<proteinExistence type="predicted"/>
<gene>
    <name evidence="1" type="ORF">AAG570_012382</name>
</gene>
<dbReference type="InterPro" id="IPR005312">
    <property type="entry name" value="DUF1759"/>
</dbReference>
<reference evidence="1 2" key="1">
    <citation type="submission" date="2024-07" db="EMBL/GenBank/DDBJ databases">
        <title>Chromosome-level genome assembly of the water stick insect Ranatra chinensis (Heteroptera: Nepidae).</title>
        <authorList>
            <person name="Liu X."/>
        </authorList>
    </citation>
    <scope>NUCLEOTIDE SEQUENCE [LARGE SCALE GENOMIC DNA]</scope>
    <source>
        <strain evidence="1">Cailab_2021Rc</strain>
        <tissue evidence="1">Muscle</tissue>
    </source>
</reference>
<dbReference type="EMBL" id="JBFDAA010000007">
    <property type="protein sequence ID" value="KAL1131145.1"/>
    <property type="molecule type" value="Genomic_DNA"/>
</dbReference>
<dbReference type="PANTHER" id="PTHR22954">
    <property type="entry name" value="RETROVIRAL PROTEASE-RELATED"/>
    <property type="match status" value="1"/>
</dbReference>
<keyword evidence="2" id="KW-1185">Reference proteome</keyword>
<name>A0ABD0YIM8_9HEMI</name>
<organism evidence="1 2">
    <name type="scientific">Ranatra chinensis</name>
    <dbReference type="NCBI Taxonomy" id="642074"/>
    <lineage>
        <taxon>Eukaryota</taxon>
        <taxon>Metazoa</taxon>
        <taxon>Ecdysozoa</taxon>
        <taxon>Arthropoda</taxon>
        <taxon>Hexapoda</taxon>
        <taxon>Insecta</taxon>
        <taxon>Pterygota</taxon>
        <taxon>Neoptera</taxon>
        <taxon>Paraneoptera</taxon>
        <taxon>Hemiptera</taxon>
        <taxon>Heteroptera</taxon>
        <taxon>Panheteroptera</taxon>
        <taxon>Nepomorpha</taxon>
        <taxon>Nepidae</taxon>
        <taxon>Ranatrinae</taxon>
        <taxon>Ranatra</taxon>
    </lineage>
</organism>
<dbReference type="Proteomes" id="UP001558652">
    <property type="component" value="Unassembled WGS sequence"/>
</dbReference>
<dbReference type="AlphaFoldDB" id="A0ABD0YIM8"/>